<dbReference type="AlphaFoldDB" id="A0A6J6U3H9"/>
<dbReference type="EMBL" id="CAEZZJ010000026">
    <property type="protein sequence ID" value="CAB4753798.1"/>
    <property type="molecule type" value="Genomic_DNA"/>
</dbReference>
<proteinExistence type="predicted"/>
<name>A0A6J6U3H9_9ZZZZ</name>
<sequence>MILLLVLLGFYPKPVLNVINTTTQTVMTHAEVSDPVAKVTK</sequence>
<evidence type="ECO:0000313" key="1">
    <source>
        <dbReference type="EMBL" id="CAB4753798.1"/>
    </source>
</evidence>
<accession>A0A6J6U3H9</accession>
<reference evidence="1" key="1">
    <citation type="submission" date="2020-05" db="EMBL/GenBank/DDBJ databases">
        <authorList>
            <person name="Chiriac C."/>
            <person name="Salcher M."/>
            <person name="Ghai R."/>
            <person name="Kavagutti S V."/>
        </authorList>
    </citation>
    <scope>NUCLEOTIDE SEQUENCE</scope>
</reference>
<gene>
    <name evidence="1" type="ORF">UFOPK2852_00378</name>
</gene>
<organism evidence="1">
    <name type="scientific">freshwater metagenome</name>
    <dbReference type="NCBI Taxonomy" id="449393"/>
    <lineage>
        <taxon>unclassified sequences</taxon>
        <taxon>metagenomes</taxon>
        <taxon>ecological metagenomes</taxon>
    </lineage>
</organism>
<protein>
    <submittedName>
        <fullName evidence="1">Unannotated protein</fullName>
    </submittedName>
</protein>